<reference evidence="2 3" key="1">
    <citation type="submission" date="2017-04" db="EMBL/GenBank/DDBJ databases">
        <title>Draft genome sequence of Tuber borchii Vittad., a whitish edible truffle.</title>
        <authorList>
            <consortium name="DOE Joint Genome Institute"/>
            <person name="Murat C."/>
            <person name="Kuo A."/>
            <person name="Barry K.W."/>
            <person name="Clum A."/>
            <person name="Dockter R.B."/>
            <person name="Fauchery L."/>
            <person name="Iotti M."/>
            <person name="Kohler A."/>
            <person name="Labutti K."/>
            <person name="Lindquist E.A."/>
            <person name="Lipzen A."/>
            <person name="Ohm R.A."/>
            <person name="Wang M."/>
            <person name="Grigoriev I.V."/>
            <person name="Zambonelli A."/>
            <person name="Martin F.M."/>
        </authorList>
    </citation>
    <scope>NUCLEOTIDE SEQUENCE [LARGE SCALE GENOMIC DNA]</scope>
    <source>
        <strain evidence="2 3">Tbo3840</strain>
    </source>
</reference>
<keyword evidence="3" id="KW-1185">Reference proteome</keyword>
<gene>
    <name evidence="2" type="ORF">B9Z19DRAFT_1128344</name>
</gene>
<comment type="caution">
    <text evidence="2">The sequence shown here is derived from an EMBL/GenBank/DDBJ whole genome shotgun (WGS) entry which is preliminary data.</text>
</comment>
<dbReference type="AlphaFoldDB" id="A0A2T6ZPT9"/>
<dbReference type="EMBL" id="NESQ01000153">
    <property type="protein sequence ID" value="PUU77454.1"/>
    <property type="molecule type" value="Genomic_DNA"/>
</dbReference>
<organism evidence="2 3">
    <name type="scientific">Tuber borchii</name>
    <name type="common">White truffle</name>
    <dbReference type="NCBI Taxonomy" id="42251"/>
    <lineage>
        <taxon>Eukaryota</taxon>
        <taxon>Fungi</taxon>
        <taxon>Dikarya</taxon>
        <taxon>Ascomycota</taxon>
        <taxon>Pezizomycotina</taxon>
        <taxon>Pezizomycetes</taxon>
        <taxon>Pezizales</taxon>
        <taxon>Tuberaceae</taxon>
        <taxon>Tuber</taxon>
    </lineage>
</organism>
<evidence type="ECO:0000256" key="1">
    <source>
        <dbReference type="SAM" id="MobiDB-lite"/>
    </source>
</evidence>
<evidence type="ECO:0000313" key="2">
    <source>
        <dbReference type="EMBL" id="PUU77454.1"/>
    </source>
</evidence>
<dbReference type="Proteomes" id="UP000244722">
    <property type="component" value="Unassembled WGS sequence"/>
</dbReference>
<protein>
    <submittedName>
        <fullName evidence="2">Uncharacterized protein</fullName>
    </submittedName>
</protein>
<accession>A0A2T6ZPT9</accession>
<name>A0A2T6ZPT9_TUBBO</name>
<proteinExistence type="predicted"/>
<evidence type="ECO:0000313" key="3">
    <source>
        <dbReference type="Proteomes" id="UP000244722"/>
    </source>
</evidence>
<feature type="compositionally biased region" description="Low complexity" evidence="1">
    <location>
        <begin position="102"/>
        <end position="115"/>
    </location>
</feature>
<sequence length="115" mass="12724">MKGNFTNLYVKNSDPEDLDKGILKLNPGPMIAAGSMIITSSPWGRTIAEMNERYNVRKGDAVREEMCILRQAPDEDLRRQKETLEARILQKKLDKMEEAEKAAAGSSPAGKSSGN</sequence>
<feature type="region of interest" description="Disordered" evidence="1">
    <location>
        <begin position="95"/>
        <end position="115"/>
    </location>
</feature>